<feature type="compositionally biased region" description="Low complexity" evidence="1">
    <location>
        <begin position="1"/>
        <end position="26"/>
    </location>
</feature>
<dbReference type="RefSeq" id="XP_009041187.1">
    <property type="nucleotide sequence ID" value="XM_009042939.1"/>
</dbReference>
<feature type="compositionally biased region" description="Acidic residues" evidence="1">
    <location>
        <begin position="51"/>
        <end position="67"/>
    </location>
</feature>
<keyword evidence="3" id="KW-1185">Reference proteome</keyword>
<evidence type="ECO:0000313" key="3">
    <source>
        <dbReference type="Proteomes" id="UP000002729"/>
    </source>
</evidence>
<sequence>MWSGLTPTWTPNTTTTPSTTPTTTTSTPPPELVLPAEESLYAPRWPPSSEDGYDDEYHDDDYDEEDHDEHHDDEHHDDEDHDQEDDQEEVDDDRVDAPTPAAPAPMEVIDLTHEDEEEDHVLPRVRSTRGVINKYNAAAQARAPISERSQPIISRLSPSSFWHSQFCFFVWFLAAESIVMRTVLGPAKDAPDVRLNGPFLPVHLLAWVVKHDGDRASNGRADLAGGLCDPVQFVAVRKVRNHDDRSFAIESGNFQVLRAFGLLLDPHVLMPFVCFICQLVDDLIIRGLNFYELFRIAVIAFRGRVDLASCMSLDLPTNGAGTSYAFRTTVTSSRMRACRCSGNTAILGGSFTAPSNPLLQPFRNSAWTLQKSAETPISNQ</sequence>
<dbReference type="EMBL" id="GL833156">
    <property type="protein sequence ID" value="EGB04062.1"/>
    <property type="molecule type" value="Genomic_DNA"/>
</dbReference>
<evidence type="ECO:0000256" key="1">
    <source>
        <dbReference type="SAM" id="MobiDB-lite"/>
    </source>
</evidence>
<name>F0YLA5_AURAN</name>
<dbReference type="Proteomes" id="UP000002729">
    <property type="component" value="Unassembled WGS sequence"/>
</dbReference>
<protein>
    <submittedName>
        <fullName evidence="2">Uncharacterized protein</fullName>
    </submittedName>
</protein>
<dbReference type="KEGG" id="aaf:AURANDRAFT_67478"/>
<proteinExistence type="predicted"/>
<dbReference type="AlphaFoldDB" id="F0YLA5"/>
<feature type="region of interest" description="Disordered" evidence="1">
    <location>
        <begin position="1"/>
        <end position="103"/>
    </location>
</feature>
<dbReference type="InParanoid" id="F0YLA5"/>
<accession>F0YLA5</accession>
<organism evidence="3">
    <name type="scientific">Aureococcus anophagefferens</name>
    <name type="common">Harmful bloom alga</name>
    <dbReference type="NCBI Taxonomy" id="44056"/>
    <lineage>
        <taxon>Eukaryota</taxon>
        <taxon>Sar</taxon>
        <taxon>Stramenopiles</taxon>
        <taxon>Ochrophyta</taxon>
        <taxon>Pelagophyceae</taxon>
        <taxon>Pelagomonadales</taxon>
        <taxon>Pelagomonadaceae</taxon>
        <taxon>Aureococcus</taxon>
    </lineage>
</organism>
<dbReference type="GeneID" id="20226257"/>
<reference evidence="2 3" key="1">
    <citation type="journal article" date="2011" name="Proc. Natl. Acad. Sci. U.S.A.">
        <title>Niche of harmful alga Aureococcus anophagefferens revealed through ecogenomics.</title>
        <authorList>
            <person name="Gobler C.J."/>
            <person name="Berry D.L."/>
            <person name="Dyhrman S.T."/>
            <person name="Wilhelm S.W."/>
            <person name="Salamov A."/>
            <person name="Lobanov A.V."/>
            <person name="Zhang Y."/>
            <person name="Collier J.L."/>
            <person name="Wurch L.L."/>
            <person name="Kustka A.B."/>
            <person name="Dill B.D."/>
            <person name="Shah M."/>
            <person name="VerBerkmoes N.C."/>
            <person name="Kuo A."/>
            <person name="Terry A."/>
            <person name="Pangilinan J."/>
            <person name="Lindquist E.A."/>
            <person name="Lucas S."/>
            <person name="Paulsen I.T."/>
            <person name="Hattenrath-Lehmann T.K."/>
            <person name="Talmage S.C."/>
            <person name="Walker E.A."/>
            <person name="Koch F."/>
            <person name="Burson A.M."/>
            <person name="Marcoval M.A."/>
            <person name="Tang Y.Z."/>
            <person name="Lecleir G.R."/>
            <person name="Coyne K.J."/>
            <person name="Berg G.M."/>
            <person name="Bertrand E.M."/>
            <person name="Saito M.A."/>
            <person name="Gladyshev V.N."/>
            <person name="Grigoriev I.V."/>
        </authorList>
    </citation>
    <scope>NUCLEOTIDE SEQUENCE [LARGE SCALE GENOMIC DNA]</scope>
    <source>
        <strain evidence="3">CCMP 1984</strain>
    </source>
</reference>
<feature type="compositionally biased region" description="Acidic residues" evidence="1">
    <location>
        <begin position="75"/>
        <end position="94"/>
    </location>
</feature>
<gene>
    <name evidence="2" type="ORF">AURANDRAFT_67478</name>
</gene>
<evidence type="ECO:0000313" key="2">
    <source>
        <dbReference type="EMBL" id="EGB04062.1"/>
    </source>
</evidence>